<evidence type="ECO:0000256" key="4">
    <source>
        <dbReference type="SAM" id="MobiDB-lite"/>
    </source>
</evidence>
<feature type="compositionally biased region" description="Basic and acidic residues" evidence="4">
    <location>
        <begin position="44"/>
        <end position="57"/>
    </location>
</feature>
<gene>
    <name evidence="5" type="ORF">OKIOD_LOCUS16588</name>
</gene>
<dbReference type="EMBL" id="OU015567">
    <property type="protein sequence ID" value="CAG5113733.1"/>
    <property type="molecule type" value="Genomic_DNA"/>
</dbReference>
<organism evidence="5 6">
    <name type="scientific">Oikopleura dioica</name>
    <name type="common">Tunicate</name>
    <dbReference type="NCBI Taxonomy" id="34765"/>
    <lineage>
        <taxon>Eukaryota</taxon>
        <taxon>Metazoa</taxon>
        <taxon>Chordata</taxon>
        <taxon>Tunicata</taxon>
        <taxon>Appendicularia</taxon>
        <taxon>Copelata</taxon>
        <taxon>Oikopleuridae</taxon>
        <taxon>Oikopleura</taxon>
    </lineage>
</organism>
<feature type="compositionally biased region" description="Low complexity" evidence="4">
    <location>
        <begin position="58"/>
        <end position="73"/>
    </location>
</feature>
<dbReference type="SUPFAM" id="SSF50978">
    <property type="entry name" value="WD40 repeat-like"/>
    <property type="match status" value="1"/>
</dbReference>
<dbReference type="InterPro" id="IPR019775">
    <property type="entry name" value="WD40_repeat_CS"/>
</dbReference>
<proteinExistence type="predicted"/>
<feature type="region of interest" description="Disordered" evidence="4">
    <location>
        <begin position="1"/>
        <end position="73"/>
    </location>
</feature>
<keyword evidence="2" id="KW-0677">Repeat</keyword>
<dbReference type="Proteomes" id="UP001158576">
    <property type="component" value="Chromosome 2"/>
</dbReference>
<evidence type="ECO:0000256" key="3">
    <source>
        <dbReference type="PROSITE-ProRule" id="PRU00221"/>
    </source>
</evidence>
<feature type="compositionally biased region" description="Acidic residues" evidence="4">
    <location>
        <begin position="7"/>
        <end position="43"/>
    </location>
</feature>
<dbReference type="InterPro" id="IPR015943">
    <property type="entry name" value="WD40/YVTN_repeat-like_dom_sf"/>
</dbReference>
<keyword evidence="6" id="KW-1185">Reference proteome</keyword>
<protein>
    <submittedName>
        <fullName evidence="5">Oidioi.mRNA.OKI2018_I69.chr2.g7823.t1.cds</fullName>
    </submittedName>
</protein>
<keyword evidence="1 3" id="KW-0853">WD repeat</keyword>
<feature type="repeat" description="WD" evidence="3">
    <location>
        <begin position="372"/>
        <end position="406"/>
    </location>
</feature>
<dbReference type="Pfam" id="PF00400">
    <property type="entry name" value="WD40"/>
    <property type="match status" value="2"/>
</dbReference>
<dbReference type="PANTHER" id="PTHR19847:SF7">
    <property type="entry name" value="DDB1- AND CUL4-ASSOCIATED FACTOR 11"/>
    <property type="match status" value="1"/>
</dbReference>
<reference evidence="5 6" key="1">
    <citation type="submission" date="2021-04" db="EMBL/GenBank/DDBJ databases">
        <authorList>
            <person name="Bliznina A."/>
        </authorList>
    </citation>
    <scope>NUCLEOTIDE SEQUENCE [LARGE SCALE GENOMIC DNA]</scope>
</reference>
<dbReference type="SMART" id="SM00320">
    <property type="entry name" value="WD40"/>
    <property type="match status" value="7"/>
</dbReference>
<dbReference type="PANTHER" id="PTHR19847">
    <property type="entry name" value="DDB1- AND CUL4-ASSOCIATED FACTOR 11"/>
    <property type="match status" value="1"/>
</dbReference>
<evidence type="ECO:0000313" key="5">
    <source>
        <dbReference type="EMBL" id="CAG5113733.1"/>
    </source>
</evidence>
<dbReference type="InterPro" id="IPR051859">
    <property type="entry name" value="DCAF"/>
</dbReference>
<evidence type="ECO:0000256" key="2">
    <source>
        <dbReference type="ARBA" id="ARBA00022737"/>
    </source>
</evidence>
<evidence type="ECO:0000256" key="1">
    <source>
        <dbReference type="ARBA" id="ARBA00022574"/>
    </source>
</evidence>
<sequence length="565" mass="64580">MDSGSDDREDDRMEDDYQTDSEWTTESDSSNEDGVIEAGEDEEVRERYERENRRLARSESSNSGASSASAQEESQLSALQLARILYRRQHIFNEGLPREGEMEDIVNPTISTAKAMILRNRFKSRAPKAHNRSWIRSHLDSRNYNSKKLRASHCASIIPNFCKTEPVQHRYRVFSGSWTPSGKFFVTASQKEQNQVDIYDANRLTNEESDEDADPKAAIIKKINIEDVGWAIIDLAISSDSKYGAVTSWCNNISVFRIDNDRTDRSVHNIPLPVNNHSFYSGHRSAVFSLRYNFNSSKMFGGSNNGRLLLVDIGTQKVTSDMDQKNDYDMNAVCFEKFSDNLAFAGGDSGIVSCWDMRLFGNKREKGVVGYFAGHANGIAYIDTAHDGRTLLTSAKDQAIKLWDIRMFTRPEATEKFTSQIADDYWDYRHDYVPTRHQNTVVEVDEEDTSVLTLKGHILLQTLIRAKFSPQYTNNRYIYSGDYRGGYNLWDLHSKELNVQKFTSDYFNCHNKCNLVRDVDWHPHLPVLAASSWNGSVTFWTRKPSNYEALFCEALNNDSQDLLTL</sequence>
<accession>A0ABN7T7X3</accession>
<dbReference type="Gene3D" id="2.130.10.10">
    <property type="entry name" value="YVTN repeat-like/Quinoprotein amine dehydrogenase"/>
    <property type="match status" value="2"/>
</dbReference>
<dbReference type="PROSITE" id="PS50082">
    <property type="entry name" value="WD_REPEATS_2"/>
    <property type="match status" value="1"/>
</dbReference>
<dbReference type="PROSITE" id="PS50294">
    <property type="entry name" value="WD_REPEATS_REGION"/>
    <property type="match status" value="1"/>
</dbReference>
<dbReference type="PROSITE" id="PS00678">
    <property type="entry name" value="WD_REPEATS_1"/>
    <property type="match status" value="1"/>
</dbReference>
<name>A0ABN7T7X3_OIKDI</name>
<dbReference type="InterPro" id="IPR001680">
    <property type="entry name" value="WD40_rpt"/>
</dbReference>
<dbReference type="InterPro" id="IPR036322">
    <property type="entry name" value="WD40_repeat_dom_sf"/>
</dbReference>
<evidence type="ECO:0000313" key="6">
    <source>
        <dbReference type="Proteomes" id="UP001158576"/>
    </source>
</evidence>